<evidence type="ECO:0000259" key="2">
    <source>
        <dbReference type="PROSITE" id="PS51840"/>
    </source>
</evidence>
<keyword evidence="4" id="KW-1185">Reference proteome</keyword>
<dbReference type="Proteomes" id="UP001293254">
    <property type="component" value="Unassembled WGS sequence"/>
</dbReference>
<dbReference type="GO" id="GO:0005643">
    <property type="term" value="C:nuclear pore"/>
    <property type="evidence" value="ECO:0007669"/>
    <property type="project" value="InterPro"/>
</dbReference>
<sequence length="1065" mass="117321">MVLGLRTKTRRSPSVQLDYIIHIQEIKPWPPSQSLRTLRAVLIQWEYGEKTSGFTNQVVPSLGTGSGVGDGRIEFNESFRLSVTLTREMSIRGGGDGDTFQKNCIEFNLYEPRRDKTVKGQLLGTAVLDFADYGIVKESLSISAPISCKRTYRNTAQPLLFLKIQSVERIRTSSSSKDSLVREVSMDSNHGESVSALMSEEYAEEAEFTTDDDVSSHSSLAVASLTADSNGSSSPHKESEPAGNHSARYAKVDSVQDQSKPDEEQATKSYVNSAGISSRSLSMDLSSDIAWISKKITSQSLQSSQLEETDKQQKSNIKSNEFGKQAEGTQHTVVNGGRDLKVQLSSEEGKLSSPISEKTMAEVHHQTDRHIDSGFSYLVDDKNASSIGAEDLVVAGRTNAPLNSSTDYEAKENYKEYSEERRIIEDENQKVEEEPSGDLSQVDVQKQVILENGLRSSTKESFAVHSSYSNTDKSKNLRSVRSSLDSTRSNGSTRSNHFSVTDTARGSLSSERKDSKVFIKETRNLLPDSRIQQLEQKIKRLEGELMEAAALEVSLYSVVAEHGSSITKVHAPARRLSRLYFHANQQNSKSGRGTAAKSIVSGLVLVAKACGNDVPRLTFWLSNSIVLRAIVNKSFGDSQLPISVGPDIRKMGNISGKKKSSSLKWESFPSKSTRGAIEDSIGEWENPLMFAAALEKVEAWIFSRIIESLWWQTFTPHMQSGAAKAIRRSMDSDSSKLYRRTSSSIDQQGNFSLELWKMAFRDACESICPVRAGGHDCGCLPVLSKLIMEQLIARLDVAMFNAILRESADEIPTDPIADPISDAEVLPVPAGKASFGAGAQLKNAIGNWSRWLTDLFGIDDGDDDFLENENSSEAADDDEPSSCDTSSKSFHLLNALSDLMMLPKDMLLSRTIRKEVCPTFGPTLLRRILNSFIPDEFCPDPIPRVVLEALNSEDSFDSDEDTTVNFPCAAAAIVYQTPSAAWVANILGEISSSHPKLTRSGSSVLKKSQTSDDELDELDSPLKPIILDSFQSSPSPVRPAWASKENGSWNTVRYQLLREVWMNSE</sequence>
<organism evidence="3 4">
    <name type="scientific">Sesamum alatum</name>
    <dbReference type="NCBI Taxonomy" id="300844"/>
    <lineage>
        <taxon>Eukaryota</taxon>
        <taxon>Viridiplantae</taxon>
        <taxon>Streptophyta</taxon>
        <taxon>Embryophyta</taxon>
        <taxon>Tracheophyta</taxon>
        <taxon>Spermatophyta</taxon>
        <taxon>Magnoliopsida</taxon>
        <taxon>eudicotyledons</taxon>
        <taxon>Gunneridae</taxon>
        <taxon>Pentapetalae</taxon>
        <taxon>asterids</taxon>
        <taxon>lamiids</taxon>
        <taxon>Lamiales</taxon>
        <taxon>Pedaliaceae</taxon>
        <taxon>Sesamum</taxon>
    </lineage>
</organism>
<dbReference type="PROSITE" id="PS51840">
    <property type="entry name" value="C2_NT"/>
    <property type="match status" value="1"/>
</dbReference>
<feature type="compositionally biased region" description="Polar residues" evidence="1">
    <location>
        <begin position="994"/>
        <end position="1008"/>
    </location>
</feature>
<comment type="caution">
    <text evidence="3">The sequence shown here is derived from an EMBL/GenBank/DDBJ whole genome shotgun (WGS) entry which is preliminary data.</text>
</comment>
<dbReference type="PANTHER" id="PTHR31344:SF15">
    <property type="entry name" value="EEIG1_EHBP1 PROTEIN AMINO-TERMINAL DOMAIN PROTEIN"/>
    <property type="match status" value="1"/>
</dbReference>
<reference evidence="3" key="2">
    <citation type="journal article" date="2024" name="Plant">
        <title>Genomic evolution and insights into agronomic trait innovations of Sesamum species.</title>
        <authorList>
            <person name="Miao H."/>
            <person name="Wang L."/>
            <person name="Qu L."/>
            <person name="Liu H."/>
            <person name="Sun Y."/>
            <person name="Le M."/>
            <person name="Wang Q."/>
            <person name="Wei S."/>
            <person name="Zheng Y."/>
            <person name="Lin W."/>
            <person name="Duan Y."/>
            <person name="Cao H."/>
            <person name="Xiong S."/>
            <person name="Wang X."/>
            <person name="Wei L."/>
            <person name="Li C."/>
            <person name="Ma Q."/>
            <person name="Ju M."/>
            <person name="Zhao R."/>
            <person name="Li G."/>
            <person name="Mu C."/>
            <person name="Tian Q."/>
            <person name="Mei H."/>
            <person name="Zhang T."/>
            <person name="Gao T."/>
            <person name="Zhang H."/>
        </authorList>
    </citation>
    <scope>NUCLEOTIDE SEQUENCE</scope>
    <source>
        <strain evidence="3">3651</strain>
    </source>
</reference>
<reference evidence="3" key="1">
    <citation type="submission" date="2020-06" db="EMBL/GenBank/DDBJ databases">
        <authorList>
            <person name="Li T."/>
            <person name="Hu X."/>
            <person name="Zhang T."/>
            <person name="Song X."/>
            <person name="Zhang H."/>
            <person name="Dai N."/>
            <person name="Sheng W."/>
            <person name="Hou X."/>
            <person name="Wei L."/>
        </authorList>
    </citation>
    <scope>NUCLEOTIDE SEQUENCE</scope>
    <source>
        <strain evidence="3">3651</strain>
        <tissue evidence="3">Leaf</tissue>
    </source>
</reference>
<dbReference type="InterPro" id="IPR021827">
    <property type="entry name" value="Nup186/Nup192/Nup205"/>
</dbReference>
<feature type="domain" description="C2 NT-type" evidence="2">
    <location>
        <begin position="7"/>
        <end position="168"/>
    </location>
</feature>
<gene>
    <name evidence="3" type="ORF">Salat_2200800</name>
</gene>
<evidence type="ECO:0000256" key="1">
    <source>
        <dbReference type="SAM" id="MobiDB-lite"/>
    </source>
</evidence>
<feature type="region of interest" description="Disordered" evidence="1">
    <location>
        <begin position="401"/>
        <end position="444"/>
    </location>
</feature>
<feature type="region of interest" description="Disordered" evidence="1">
    <location>
        <begin position="463"/>
        <end position="507"/>
    </location>
</feature>
<dbReference type="AlphaFoldDB" id="A0AAE1XTR4"/>
<dbReference type="InterPro" id="IPR019448">
    <property type="entry name" value="NT-C2"/>
</dbReference>
<dbReference type="PANTHER" id="PTHR31344">
    <property type="entry name" value="NUCLEAR PORE COMPLEX PROTEIN NUP205"/>
    <property type="match status" value="1"/>
</dbReference>
<dbReference type="EMBL" id="JACGWO010000009">
    <property type="protein sequence ID" value="KAK4417881.1"/>
    <property type="molecule type" value="Genomic_DNA"/>
</dbReference>
<name>A0AAE1XTR4_9LAMI</name>
<feature type="region of interest" description="Disordered" evidence="1">
    <location>
        <begin position="300"/>
        <end position="366"/>
    </location>
</feature>
<evidence type="ECO:0000313" key="4">
    <source>
        <dbReference type="Proteomes" id="UP001293254"/>
    </source>
</evidence>
<feature type="compositionally biased region" description="Basic and acidic residues" evidence="1">
    <location>
        <begin position="408"/>
        <end position="433"/>
    </location>
</feature>
<accession>A0AAE1XTR4</accession>
<dbReference type="Pfam" id="PF10358">
    <property type="entry name" value="NT-C2"/>
    <property type="match status" value="1"/>
</dbReference>
<proteinExistence type="predicted"/>
<feature type="region of interest" description="Disordered" evidence="1">
    <location>
        <begin position="175"/>
        <end position="195"/>
    </location>
</feature>
<feature type="region of interest" description="Disordered" evidence="1">
    <location>
        <begin position="224"/>
        <end position="272"/>
    </location>
</feature>
<evidence type="ECO:0000313" key="3">
    <source>
        <dbReference type="EMBL" id="KAK4417881.1"/>
    </source>
</evidence>
<feature type="region of interest" description="Disordered" evidence="1">
    <location>
        <begin position="994"/>
        <end position="1016"/>
    </location>
</feature>
<protein>
    <recommendedName>
        <fullName evidence="2">C2 NT-type domain-containing protein</fullName>
    </recommendedName>
</protein>